<comment type="caution">
    <text evidence="3">The sequence shown here is derived from an EMBL/GenBank/DDBJ whole genome shotgun (WGS) entry which is preliminary data.</text>
</comment>
<dbReference type="PANTHER" id="PTHR33970:SF1">
    <property type="entry name" value="VIOLAXANTHIN DE-EPOXIDASE, CHLOROPLASTIC"/>
    <property type="match status" value="1"/>
</dbReference>
<dbReference type="AlphaFoldDB" id="A0A813GNE2"/>
<dbReference type="InterPro" id="IPR044682">
    <property type="entry name" value="VDE"/>
</dbReference>
<dbReference type="InterPro" id="IPR012674">
    <property type="entry name" value="Calycin"/>
</dbReference>
<reference evidence="3" key="1">
    <citation type="submission" date="2021-02" db="EMBL/GenBank/DDBJ databases">
        <authorList>
            <person name="Dougan E. K."/>
            <person name="Rhodes N."/>
            <person name="Thang M."/>
            <person name="Chan C."/>
        </authorList>
    </citation>
    <scope>NUCLEOTIDE SEQUENCE</scope>
</reference>
<feature type="domain" description="VDE lipocalin" evidence="2">
    <location>
        <begin position="162"/>
        <end position="398"/>
    </location>
</feature>
<evidence type="ECO:0000313" key="4">
    <source>
        <dbReference type="Proteomes" id="UP000626109"/>
    </source>
</evidence>
<keyword evidence="1" id="KW-1133">Transmembrane helix</keyword>
<dbReference type="PANTHER" id="PTHR33970">
    <property type="entry name" value="VIOLAXANTHIN DE-EPOXIDASE, CHLOROPLASTIC-RELATED"/>
    <property type="match status" value="1"/>
</dbReference>
<organism evidence="3 4">
    <name type="scientific">Polarella glacialis</name>
    <name type="common">Dinoflagellate</name>
    <dbReference type="NCBI Taxonomy" id="89957"/>
    <lineage>
        <taxon>Eukaryota</taxon>
        <taxon>Sar</taxon>
        <taxon>Alveolata</taxon>
        <taxon>Dinophyceae</taxon>
        <taxon>Suessiales</taxon>
        <taxon>Suessiaceae</taxon>
        <taxon>Polarella</taxon>
    </lineage>
</organism>
<dbReference type="SUPFAM" id="SSF50156">
    <property type="entry name" value="PDZ domain-like"/>
    <property type="match status" value="1"/>
</dbReference>
<evidence type="ECO:0000259" key="2">
    <source>
        <dbReference type="Pfam" id="PF07137"/>
    </source>
</evidence>
<dbReference type="Gene3D" id="2.40.128.20">
    <property type="match status" value="1"/>
</dbReference>
<name>A0A813GNE2_POLGL</name>
<dbReference type="InterPro" id="IPR010788">
    <property type="entry name" value="VDE_dom"/>
</dbReference>
<proteinExistence type="predicted"/>
<dbReference type="EMBL" id="CAJNNW010000334">
    <property type="protein sequence ID" value="CAE8626604.1"/>
    <property type="molecule type" value="Genomic_DNA"/>
</dbReference>
<feature type="transmembrane region" description="Helical" evidence="1">
    <location>
        <begin position="413"/>
        <end position="430"/>
    </location>
</feature>
<gene>
    <name evidence="3" type="ORF">PGLA2088_LOCUS503</name>
</gene>
<dbReference type="SUPFAM" id="SSF50814">
    <property type="entry name" value="Lipocalins"/>
    <property type="match status" value="1"/>
</dbReference>
<dbReference type="GO" id="GO:0010028">
    <property type="term" value="P:xanthophyll cycle"/>
    <property type="evidence" value="ECO:0007669"/>
    <property type="project" value="InterPro"/>
</dbReference>
<sequence>ASPPVPLGRLPGRFQVYLWRASLDQPFGLTLGLNALGAVVVAKDAPHLGLRSGDEVLGLNGRSVSRISQCHHLLDRAKELQMLLYHRESRSSLRGSSSRASLSEDAACCGVYAWEPQAMPLRLHWPQSLTAAMAGLMPRLLSPLLLVASLAATVAQNPASSGICVMSKCGSELAGCLMDSVCRSWVSCTPLCGPANLECQIRCGDVYKPTDASSAKIDEFSECIISKNHCVPQQKLNCAIPANAKAYATRFDSASMKGTWYITRGWNPLFDCFDCQVHTFTFEPTAAKPLVGDLKYSVKSDLSCTSNCAYLPREVHQSFSQDSGNSGHLENHNNTLEEMHYSDDWYVLAARSDTYALIYYCGCNDAACGYSGAVLYMRSPHFKDLAAEDVEAIRKAAAAAHVEGFNLDGMCSPLIALSIFLNYILVVFVVI</sequence>
<protein>
    <recommendedName>
        <fullName evidence="2">VDE lipocalin domain-containing protein</fullName>
    </recommendedName>
</protein>
<dbReference type="Pfam" id="PF07137">
    <property type="entry name" value="VDE"/>
    <property type="match status" value="1"/>
</dbReference>
<keyword evidence="1" id="KW-0812">Transmembrane</keyword>
<dbReference type="GO" id="GO:0046422">
    <property type="term" value="F:violaxanthin de-epoxidase activity"/>
    <property type="evidence" value="ECO:0007669"/>
    <property type="project" value="InterPro"/>
</dbReference>
<feature type="non-terminal residue" evidence="3">
    <location>
        <position position="1"/>
    </location>
</feature>
<evidence type="ECO:0000313" key="3">
    <source>
        <dbReference type="EMBL" id="CAE8626604.1"/>
    </source>
</evidence>
<evidence type="ECO:0000256" key="1">
    <source>
        <dbReference type="SAM" id="Phobius"/>
    </source>
</evidence>
<dbReference type="InterPro" id="IPR036034">
    <property type="entry name" value="PDZ_sf"/>
</dbReference>
<accession>A0A813GNE2</accession>
<dbReference type="Proteomes" id="UP000626109">
    <property type="component" value="Unassembled WGS sequence"/>
</dbReference>
<keyword evidence="1" id="KW-0472">Membrane</keyword>